<name>A0A1C7MII2_GRIFR</name>
<feature type="compositionally biased region" description="Low complexity" evidence="1">
    <location>
        <begin position="47"/>
        <end position="65"/>
    </location>
</feature>
<protein>
    <submittedName>
        <fullName evidence="3">Uncharacterized protein</fullName>
    </submittedName>
</protein>
<dbReference type="Proteomes" id="UP000092993">
    <property type="component" value="Unassembled WGS sequence"/>
</dbReference>
<comment type="caution">
    <text evidence="3">The sequence shown here is derived from an EMBL/GenBank/DDBJ whole genome shotgun (WGS) entry which is preliminary data.</text>
</comment>
<accession>A0A1C7MII2</accession>
<evidence type="ECO:0000313" key="4">
    <source>
        <dbReference type="Proteomes" id="UP000092993"/>
    </source>
</evidence>
<evidence type="ECO:0000256" key="2">
    <source>
        <dbReference type="SAM" id="Phobius"/>
    </source>
</evidence>
<feature type="compositionally biased region" description="Basic and acidic residues" evidence="1">
    <location>
        <begin position="30"/>
        <end position="39"/>
    </location>
</feature>
<evidence type="ECO:0000313" key="3">
    <source>
        <dbReference type="EMBL" id="OBZ76640.1"/>
    </source>
</evidence>
<reference evidence="3 4" key="1">
    <citation type="submission" date="2016-03" db="EMBL/GenBank/DDBJ databases">
        <title>Whole genome sequencing of Grifola frondosa 9006-11.</title>
        <authorList>
            <person name="Min B."/>
            <person name="Park H."/>
            <person name="Kim J.-G."/>
            <person name="Cho H."/>
            <person name="Oh Y.-L."/>
            <person name="Kong W.-S."/>
            <person name="Choi I.-G."/>
        </authorList>
    </citation>
    <scope>NUCLEOTIDE SEQUENCE [LARGE SCALE GENOMIC DNA]</scope>
    <source>
        <strain evidence="3 4">9006-11</strain>
    </source>
</reference>
<keyword evidence="2" id="KW-1133">Transmembrane helix</keyword>
<dbReference type="AlphaFoldDB" id="A0A1C7MII2"/>
<dbReference type="OMA" id="WEAQWEG"/>
<keyword evidence="2" id="KW-0472">Membrane</keyword>
<evidence type="ECO:0000256" key="1">
    <source>
        <dbReference type="SAM" id="MobiDB-lite"/>
    </source>
</evidence>
<gene>
    <name evidence="3" type="ORF">A0H81_03095</name>
</gene>
<feature type="transmembrane region" description="Helical" evidence="2">
    <location>
        <begin position="479"/>
        <end position="506"/>
    </location>
</feature>
<keyword evidence="2" id="KW-0812">Transmembrane</keyword>
<feature type="region of interest" description="Disordered" evidence="1">
    <location>
        <begin position="27"/>
        <end position="65"/>
    </location>
</feature>
<dbReference type="EMBL" id="LUGG01000003">
    <property type="protein sequence ID" value="OBZ76640.1"/>
    <property type="molecule type" value="Genomic_DNA"/>
</dbReference>
<feature type="region of interest" description="Disordered" evidence="1">
    <location>
        <begin position="387"/>
        <end position="420"/>
    </location>
</feature>
<keyword evidence="4" id="KW-1185">Reference proteome</keyword>
<dbReference type="OrthoDB" id="3350156at2759"/>
<organism evidence="3 4">
    <name type="scientific">Grifola frondosa</name>
    <name type="common">Maitake</name>
    <name type="synonym">Polyporus frondosus</name>
    <dbReference type="NCBI Taxonomy" id="5627"/>
    <lineage>
        <taxon>Eukaryota</taxon>
        <taxon>Fungi</taxon>
        <taxon>Dikarya</taxon>
        <taxon>Basidiomycota</taxon>
        <taxon>Agaricomycotina</taxon>
        <taxon>Agaricomycetes</taxon>
        <taxon>Polyporales</taxon>
        <taxon>Grifolaceae</taxon>
        <taxon>Grifola</taxon>
    </lineage>
</organism>
<sequence>MATSMDHETGTSVSTIRGLQSLNTALLAEHNVRIDDPPRSRPPSQPSSPHSVFPSSPDSPSALSPTLRARLRSTGLHFRPHHPVPHAPFTCSSSDSLWPDAWRSPPASPWPARGGHAALAAQLLDENEDIIEVGIWEEELRWDGNSGCVRSSVLRASTDWIEHRDAHGLERAEPARNVEIVALPGYDPEDHVETILHRMLPVVHSPFYQVSDVINHDHPPSVILANMLSSSSTPLYTVMVVLTNSAPSSSEKALFASLSTNIPLIVLPPLPAQSSYPPSRPTPTTPVALSAFRPASAQALRTGLFRTPATLAALRAEGAARFLRWREVERAVQRFGAQAPILATPVVGEDGQGKRGRARWDKAAWEAEWEGTLSQDVAVHLRRRRESTLHASRQHQHRQTSYFRGHAQSELERRGPTSTSCAGPALDPLHIPSLVMFSFSLLGPLRARIAHSFGFSIRPPPPDDGDSNREARVGSEAGYGLGFGFGLGLALVGAFCAGIGLGLLAARG</sequence>
<proteinExistence type="predicted"/>